<dbReference type="Proteomes" id="UP000031246">
    <property type="component" value="Unassembled WGS sequence"/>
</dbReference>
<accession>A0A0C1FF59</accession>
<evidence type="ECO:0000259" key="2">
    <source>
        <dbReference type="Pfam" id="PF00248"/>
    </source>
</evidence>
<protein>
    <submittedName>
        <fullName evidence="3">Alcohol dehydrogenase</fullName>
    </submittedName>
</protein>
<dbReference type="FunFam" id="3.20.20.100:FF:000004">
    <property type="entry name" value="Oxidoreductase, aldo/keto reductase"/>
    <property type="match status" value="1"/>
</dbReference>
<dbReference type="Gene3D" id="3.20.20.100">
    <property type="entry name" value="NADP-dependent oxidoreductase domain"/>
    <property type="match status" value="1"/>
</dbReference>
<dbReference type="PANTHER" id="PTHR43364">
    <property type="entry name" value="NADH-SPECIFIC METHYLGLYOXAL REDUCTASE-RELATED"/>
    <property type="match status" value="1"/>
</dbReference>
<keyword evidence="1" id="KW-0560">Oxidoreductase</keyword>
<dbReference type="InterPro" id="IPR036812">
    <property type="entry name" value="NAD(P)_OxRdtase_dom_sf"/>
</dbReference>
<dbReference type="GO" id="GO:0005829">
    <property type="term" value="C:cytosol"/>
    <property type="evidence" value="ECO:0007669"/>
    <property type="project" value="UniProtKB-ARBA"/>
</dbReference>
<organism evidence="3 4">
    <name type="scientific">Pedobacter kyungheensis</name>
    <dbReference type="NCBI Taxonomy" id="1069985"/>
    <lineage>
        <taxon>Bacteria</taxon>
        <taxon>Pseudomonadati</taxon>
        <taxon>Bacteroidota</taxon>
        <taxon>Sphingobacteriia</taxon>
        <taxon>Sphingobacteriales</taxon>
        <taxon>Sphingobacteriaceae</taxon>
        <taxon>Pedobacter</taxon>
    </lineage>
</organism>
<dbReference type="SUPFAM" id="SSF51430">
    <property type="entry name" value="NAD(P)-linked oxidoreductase"/>
    <property type="match status" value="1"/>
</dbReference>
<keyword evidence="4" id="KW-1185">Reference proteome</keyword>
<evidence type="ECO:0000313" key="3">
    <source>
        <dbReference type="EMBL" id="KIA91682.1"/>
    </source>
</evidence>
<dbReference type="CDD" id="cd19081">
    <property type="entry name" value="AKR_AKR9C1"/>
    <property type="match status" value="1"/>
</dbReference>
<dbReference type="EMBL" id="JSYN01000027">
    <property type="protein sequence ID" value="KIA91682.1"/>
    <property type="molecule type" value="Genomic_DNA"/>
</dbReference>
<sequence>MEKRILGKSDLNIAPIVFGGNVFGWTIDEAKSFEILDQFIENGFNCIDTADVYSRWVPGNKGGESETIIGNWLKKHNKRHDVIIATKVGSDMGQGKSLKKDYIINQVEHSLNRLQTDYIDLYFSHYDDENTPVEETLGAYDELIKAGKVRWIGASNFSANRLKESLIFSNEHNLPRYEVYQPGYNLYDREGFEAEHEKICLEHNLGVVTYYALASGFLSGKYRSEADLSKSQRGSGAKKYLNDRGFKILEALDQVAETHGVEQASVALAWLLYHPSVTAPIASVTDLNQLKSFTEAANLKLSAEDISLLDKASIY</sequence>
<comment type="caution">
    <text evidence="3">The sequence shown here is derived from an EMBL/GenBank/DDBJ whole genome shotgun (WGS) entry which is preliminary data.</text>
</comment>
<name>A0A0C1FF59_9SPHI</name>
<gene>
    <name evidence="3" type="ORF">OC25_20175</name>
</gene>
<dbReference type="RefSeq" id="WP_039479866.1">
    <property type="nucleotide sequence ID" value="NZ_JSYN01000027.1"/>
</dbReference>
<dbReference type="InterPro" id="IPR023210">
    <property type="entry name" value="NADP_OxRdtase_dom"/>
</dbReference>
<evidence type="ECO:0000313" key="4">
    <source>
        <dbReference type="Proteomes" id="UP000031246"/>
    </source>
</evidence>
<proteinExistence type="predicted"/>
<dbReference type="AlphaFoldDB" id="A0A0C1FF59"/>
<reference evidence="3 4" key="1">
    <citation type="submission" date="2014-10" db="EMBL/GenBank/DDBJ databases">
        <title>Pedobacter Kyungheensis.</title>
        <authorList>
            <person name="Anderson B.M."/>
            <person name="Newman J.D."/>
        </authorList>
    </citation>
    <scope>NUCLEOTIDE SEQUENCE [LARGE SCALE GENOMIC DNA]</scope>
    <source>
        <strain evidence="3 4">KACC 16221</strain>
    </source>
</reference>
<evidence type="ECO:0000256" key="1">
    <source>
        <dbReference type="ARBA" id="ARBA00023002"/>
    </source>
</evidence>
<dbReference type="OrthoDB" id="9773828at2"/>
<dbReference type="GO" id="GO:0016491">
    <property type="term" value="F:oxidoreductase activity"/>
    <property type="evidence" value="ECO:0007669"/>
    <property type="project" value="UniProtKB-KW"/>
</dbReference>
<dbReference type="InterPro" id="IPR050523">
    <property type="entry name" value="AKR_Detox_Biosynth"/>
</dbReference>
<dbReference type="Pfam" id="PF00248">
    <property type="entry name" value="Aldo_ket_red"/>
    <property type="match status" value="1"/>
</dbReference>
<dbReference type="PANTHER" id="PTHR43364:SF6">
    <property type="entry name" value="OXIDOREDUCTASE-RELATED"/>
    <property type="match status" value="1"/>
</dbReference>
<feature type="domain" description="NADP-dependent oxidoreductase" evidence="2">
    <location>
        <begin position="15"/>
        <end position="312"/>
    </location>
</feature>